<proteinExistence type="predicted"/>
<dbReference type="EMBL" id="FOJT01000004">
    <property type="protein sequence ID" value="SFB08511.1"/>
    <property type="molecule type" value="Genomic_DNA"/>
</dbReference>
<evidence type="ECO:0008006" key="4">
    <source>
        <dbReference type="Google" id="ProtNLM"/>
    </source>
</evidence>
<keyword evidence="1" id="KW-1133">Transmembrane helix</keyword>
<keyword evidence="1" id="KW-0812">Transmembrane</keyword>
<gene>
    <name evidence="2" type="ORF">SAMN05660845_1519</name>
</gene>
<feature type="transmembrane region" description="Helical" evidence="1">
    <location>
        <begin position="51"/>
        <end position="69"/>
    </location>
</feature>
<reference evidence="3" key="1">
    <citation type="submission" date="2016-10" db="EMBL/GenBank/DDBJ databases">
        <authorList>
            <person name="Varghese N."/>
            <person name="Submissions S."/>
        </authorList>
    </citation>
    <scope>NUCLEOTIDE SEQUENCE [LARGE SCALE GENOMIC DNA]</scope>
    <source>
        <strain evidence="3">DSM 21789</strain>
    </source>
</reference>
<evidence type="ECO:0000313" key="2">
    <source>
        <dbReference type="EMBL" id="SFB08511.1"/>
    </source>
</evidence>
<dbReference type="AlphaFoldDB" id="A0A1I0Y5C9"/>
<evidence type="ECO:0000256" key="1">
    <source>
        <dbReference type="SAM" id="Phobius"/>
    </source>
</evidence>
<name>A0A1I0Y5C9_9FLAO</name>
<evidence type="ECO:0000313" key="3">
    <source>
        <dbReference type="Proteomes" id="UP000199604"/>
    </source>
</evidence>
<keyword evidence="3" id="KW-1185">Reference proteome</keyword>
<feature type="transmembrane region" description="Helical" evidence="1">
    <location>
        <begin position="28"/>
        <end position="45"/>
    </location>
</feature>
<accession>A0A1I0Y5C9</accession>
<dbReference type="RefSeq" id="WP_091475672.1">
    <property type="nucleotide sequence ID" value="NZ_FOJT01000004.1"/>
</dbReference>
<dbReference type="Proteomes" id="UP000199604">
    <property type="component" value="Unassembled WGS sequence"/>
</dbReference>
<sequence>MTDKKDYSNLSLEELVLKQTALTKRNKTFVIISVFSVVFTFFAIYKKSSGAMHVFLILGSMFFLANNSTELKKVQIEIEKRKN</sequence>
<dbReference type="OrthoDB" id="9965685at2"/>
<organism evidence="2 3">
    <name type="scientific">Flavobacterium swingsii</name>
    <dbReference type="NCBI Taxonomy" id="498292"/>
    <lineage>
        <taxon>Bacteria</taxon>
        <taxon>Pseudomonadati</taxon>
        <taxon>Bacteroidota</taxon>
        <taxon>Flavobacteriia</taxon>
        <taxon>Flavobacteriales</taxon>
        <taxon>Flavobacteriaceae</taxon>
        <taxon>Flavobacterium</taxon>
    </lineage>
</organism>
<protein>
    <recommendedName>
        <fullName evidence="4">FUSC family protein</fullName>
    </recommendedName>
</protein>
<dbReference type="STRING" id="498292.SAMN05660845_1519"/>
<keyword evidence="1" id="KW-0472">Membrane</keyword>